<evidence type="ECO:0000313" key="8">
    <source>
        <dbReference type="EMBL" id="EFJ27323.1"/>
    </source>
</evidence>
<dbReference type="GO" id="GO:0006511">
    <property type="term" value="P:ubiquitin-dependent protein catabolic process"/>
    <property type="evidence" value="ECO:0000318"/>
    <property type="project" value="GO_Central"/>
</dbReference>
<evidence type="ECO:0000256" key="5">
    <source>
        <dbReference type="ARBA" id="ARBA00022833"/>
    </source>
</evidence>
<keyword evidence="4" id="KW-0833">Ubl conjugation pathway</keyword>
<dbReference type="GO" id="GO:0008270">
    <property type="term" value="F:zinc ion binding"/>
    <property type="evidence" value="ECO:0007669"/>
    <property type="project" value="UniProtKB-KW"/>
</dbReference>
<dbReference type="GO" id="GO:0031624">
    <property type="term" value="F:ubiquitin conjugating enzyme binding"/>
    <property type="evidence" value="ECO:0000318"/>
    <property type="project" value="GO_Central"/>
</dbReference>
<feature type="region of interest" description="Disordered" evidence="6">
    <location>
        <begin position="130"/>
        <end position="180"/>
    </location>
</feature>
<evidence type="ECO:0000256" key="1">
    <source>
        <dbReference type="ARBA" id="ARBA00004906"/>
    </source>
</evidence>
<name>D8RL13_SELML</name>
<dbReference type="InterPro" id="IPR002867">
    <property type="entry name" value="IBR_dom"/>
</dbReference>
<dbReference type="InterPro" id="IPR047548">
    <property type="entry name" value="Rcat_RBR_RNF14"/>
</dbReference>
<feature type="compositionally biased region" description="Basic and acidic residues" evidence="6">
    <location>
        <begin position="169"/>
        <end position="180"/>
    </location>
</feature>
<feature type="compositionally biased region" description="Basic residues" evidence="6">
    <location>
        <begin position="144"/>
        <end position="156"/>
    </location>
</feature>
<protein>
    <recommendedName>
        <fullName evidence="7">IBR domain-containing protein</fullName>
    </recommendedName>
</protein>
<dbReference type="GO" id="GO:0061630">
    <property type="term" value="F:ubiquitin protein ligase activity"/>
    <property type="evidence" value="ECO:0000318"/>
    <property type="project" value="GO_Central"/>
</dbReference>
<evidence type="ECO:0000256" key="4">
    <source>
        <dbReference type="ARBA" id="ARBA00022786"/>
    </source>
</evidence>
<reference evidence="8 9" key="1">
    <citation type="journal article" date="2011" name="Science">
        <title>The Selaginella genome identifies genetic changes associated with the evolution of vascular plants.</title>
        <authorList>
            <person name="Banks J.A."/>
            <person name="Nishiyama T."/>
            <person name="Hasebe M."/>
            <person name="Bowman J.L."/>
            <person name="Gribskov M."/>
            <person name="dePamphilis C."/>
            <person name="Albert V.A."/>
            <person name="Aono N."/>
            <person name="Aoyama T."/>
            <person name="Ambrose B.A."/>
            <person name="Ashton N.W."/>
            <person name="Axtell M.J."/>
            <person name="Barker E."/>
            <person name="Barker M.S."/>
            <person name="Bennetzen J.L."/>
            <person name="Bonawitz N.D."/>
            <person name="Chapple C."/>
            <person name="Cheng C."/>
            <person name="Correa L.G."/>
            <person name="Dacre M."/>
            <person name="DeBarry J."/>
            <person name="Dreyer I."/>
            <person name="Elias M."/>
            <person name="Engstrom E.M."/>
            <person name="Estelle M."/>
            <person name="Feng L."/>
            <person name="Finet C."/>
            <person name="Floyd S.K."/>
            <person name="Frommer W.B."/>
            <person name="Fujita T."/>
            <person name="Gramzow L."/>
            <person name="Gutensohn M."/>
            <person name="Harholt J."/>
            <person name="Hattori M."/>
            <person name="Heyl A."/>
            <person name="Hirai T."/>
            <person name="Hiwatashi Y."/>
            <person name="Ishikawa M."/>
            <person name="Iwata M."/>
            <person name="Karol K.G."/>
            <person name="Koehler B."/>
            <person name="Kolukisaoglu U."/>
            <person name="Kubo M."/>
            <person name="Kurata T."/>
            <person name="Lalonde S."/>
            <person name="Li K."/>
            <person name="Li Y."/>
            <person name="Litt A."/>
            <person name="Lyons E."/>
            <person name="Manning G."/>
            <person name="Maruyama T."/>
            <person name="Michael T.P."/>
            <person name="Mikami K."/>
            <person name="Miyazaki S."/>
            <person name="Morinaga S."/>
            <person name="Murata T."/>
            <person name="Mueller-Roeber B."/>
            <person name="Nelson D.R."/>
            <person name="Obara M."/>
            <person name="Oguri Y."/>
            <person name="Olmstead R.G."/>
            <person name="Onodera N."/>
            <person name="Petersen B.L."/>
            <person name="Pils B."/>
            <person name="Prigge M."/>
            <person name="Rensing S.A."/>
            <person name="Riano-Pachon D.M."/>
            <person name="Roberts A.W."/>
            <person name="Sato Y."/>
            <person name="Scheller H.V."/>
            <person name="Schulz B."/>
            <person name="Schulz C."/>
            <person name="Shakirov E.V."/>
            <person name="Shibagaki N."/>
            <person name="Shinohara N."/>
            <person name="Shippen D.E."/>
            <person name="Soerensen I."/>
            <person name="Sotooka R."/>
            <person name="Sugimoto N."/>
            <person name="Sugita M."/>
            <person name="Sumikawa N."/>
            <person name="Tanurdzic M."/>
            <person name="Theissen G."/>
            <person name="Ulvskov P."/>
            <person name="Wakazuki S."/>
            <person name="Weng J.K."/>
            <person name="Willats W.W."/>
            <person name="Wipf D."/>
            <person name="Wolf P.G."/>
            <person name="Yang L."/>
            <person name="Zimmer A.D."/>
            <person name="Zhu Q."/>
            <person name="Mitros T."/>
            <person name="Hellsten U."/>
            <person name="Loque D."/>
            <person name="Otillar R."/>
            <person name="Salamov A."/>
            <person name="Schmutz J."/>
            <person name="Shapiro H."/>
            <person name="Lindquist E."/>
            <person name="Lucas S."/>
            <person name="Rokhsar D."/>
            <person name="Grigoriev I.V."/>
        </authorList>
    </citation>
    <scope>NUCLEOTIDE SEQUENCE [LARGE SCALE GENOMIC DNA]</scope>
</reference>
<dbReference type="GO" id="GO:0005737">
    <property type="term" value="C:cytoplasm"/>
    <property type="evidence" value="ECO:0000318"/>
    <property type="project" value="GO_Central"/>
</dbReference>
<keyword evidence="3" id="KW-0863">Zinc-finger</keyword>
<evidence type="ECO:0000313" key="9">
    <source>
        <dbReference type="Proteomes" id="UP000001514"/>
    </source>
</evidence>
<dbReference type="KEGG" id="smo:SELMODRAFT_412398"/>
<dbReference type="Gramene" id="EFJ27323">
    <property type="protein sequence ID" value="EFJ27323"/>
    <property type="gene ID" value="SELMODRAFT_412398"/>
</dbReference>
<dbReference type="GO" id="GO:0000151">
    <property type="term" value="C:ubiquitin ligase complex"/>
    <property type="evidence" value="ECO:0000318"/>
    <property type="project" value="GO_Central"/>
</dbReference>
<evidence type="ECO:0000259" key="7">
    <source>
        <dbReference type="Pfam" id="PF01485"/>
    </source>
</evidence>
<dbReference type="InParanoid" id="D8RL13"/>
<dbReference type="SUPFAM" id="SSF57850">
    <property type="entry name" value="RING/U-box"/>
    <property type="match status" value="1"/>
</dbReference>
<dbReference type="CDD" id="cd20354">
    <property type="entry name" value="Rcat_RBR_RNF14"/>
    <property type="match status" value="1"/>
</dbReference>
<sequence>MWPSSPSLRRTILRQYPGTEQELVENRIFRAGTGLKNQGMISITTRAWTTLRDVLWAMGIFLQEKTTPQAKNEVDTEQDIFKQLVRSADVPSLLVGSSSADKAQGRRTLPKPQAETTLAVQSNAATLCQSQERRSYGTKDMQAKTKKKSKGLRARRSASLLERRARRSRVSEDQRRREENPVNELKNLDFVKKDAKPCPTCGMAISKSAGCNKMTCSSCGQYFCFKCGKRIDGYLHFG</sequence>
<organism evidence="9">
    <name type="scientific">Selaginella moellendorffii</name>
    <name type="common">Spikemoss</name>
    <dbReference type="NCBI Taxonomy" id="88036"/>
    <lineage>
        <taxon>Eukaryota</taxon>
        <taxon>Viridiplantae</taxon>
        <taxon>Streptophyta</taxon>
        <taxon>Embryophyta</taxon>
        <taxon>Tracheophyta</taxon>
        <taxon>Lycopodiopsida</taxon>
        <taxon>Selaginellales</taxon>
        <taxon>Selaginellaceae</taxon>
        <taxon>Selaginella</taxon>
    </lineage>
</organism>
<dbReference type="Gene3D" id="1.20.120.1750">
    <property type="match status" value="1"/>
</dbReference>
<keyword evidence="5" id="KW-0862">Zinc</keyword>
<proteinExistence type="predicted"/>
<dbReference type="HOGENOM" id="CLU_1167567_0_0_1"/>
<keyword evidence="2" id="KW-0479">Metal-binding</keyword>
<dbReference type="Proteomes" id="UP000001514">
    <property type="component" value="Unassembled WGS sequence"/>
</dbReference>
<evidence type="ECO:0000256" key="3">
    <source>
        <dbReference type="ARBA" id="ARBA00022771"/>
    </source>
</evidence>
<comment type="pathway">
    <text evidence="1">Protein modification; protein ubiquitination.</text>
</comment>
<accession>D8RL13</accession>
<dbReference type="AlphaFoldDB" id="D8RL13"/>
<dbReference type="Pfam" id="PF01485">
    <property type="entry name" value="IBR"/>
    <property type="match status" value="1"/>
</dbReference>
<evidence type="ECO:0000256" key="2">
    <source>
        <dbReference type="ARBA" id="ARBA00022723"/>
    </source>
</evidence>
<dbReference type="STRING" id="88036.D8RL13"/>
<feature type="domain" description="IBR" evidence="7">
    <location>
        <begin position="190"/>
        <end position="230"/>
    </location>
</feature>
<dbReference type="EMBL" id="GL377582">
    <property type="protein sequence ID" value="EFJ27323.1"/>
    <property type="molecule type" value="Genomic_DNA"/>
</dbReference>
<dbReference type="eggNOG" id="KOG1814">
    <property type="taxonomic scope" value="Eukaryota"/>
</dbReference>
<feature type="compositionally biased region" description="Basic and acidic residues" evidence="6">
    <location>
        <begin position="131"/>
        <end position="143"/>
    </location>
</feature>
<gene>
    <name evidence="8" type="ORF">SELMODRAFT_412398</name>
</gene>
<evidence type="ECO:0000256" key="6">
    <source>
        <dbReference type="SAM" id="MobiDB-lite"/>
    </source>
</evidence>
<keyword evidence="9" id="KW-1185">Reference proteome</keyword>